<gene>
    <name evidence="2" type="ORF">BOTBODRAFT_418383</name>
</gene>
<sequence length="133" mass="14446">MEVPGWPRSQASVAESSFKDSPNLPCPPSSSGLHTNTFRSRTMPEIKSPSKGTNSQSRRIVAHVGSRPVVSKFNLYTKNSSPLEEKEASPENAVGLPPPANEITLPTSVSMSLLISGRSPGTPRRRQRPRKIN</sequence>
<evidence type="ECO:0000256" key="1">
    <source>
        <dbReference type="SAM" id="MobiDB-lite"/>
    </source>
</evidence>
<protein>
    <submittedName>
        <fullName evidence="2">Uncharacterized protein</fullName>
    </submittedName>
</protein>
<name>A0A067MK26_BOTB1</name>
<proteinExistence type="predicted"/>
<feature type="compositionally biased region" description="Polar residues" evidence="1">
    <location>
        <begin position="104"/>
        <end position="113"/>
    </location>
</feature>
<reference evidence="3" key="1">
    <citation type="journal article" date="2014" name="Proc. Natl. Acad. Sci. U.S.A.">
        <title>Extensive sampling of basidiomycete genomes demonstrates inadequacy of the white-rot/brown-rot paradigm for wood decay fungi.</title>
        <authorList>
            <person name="Riley R."/>
            <person name="Salamov A.A."/>
            <person name="Brown D.W."/>
            <person name="Nagy L.G."/>
            <person name="Floudas D."/>
            <person name="Held B.W."/>
            <person name="Levasseur A."/>
            <person name="Lombard V."/>
            <person name="Morin E."/>
            <person name="Otillar R."/>
            <person name="Lindquist E.A."/>
            <person name="Sun H."/>
            <person name="LaButti K.M."/>
            <person name="Schmutz J."/>
            <person name="Jabbour D."/>
            <person name="Luo H."/>
            <person name="Baker S.E."/>
            <person name="Pisabarro A.G."/>
            <person name="Walton J.D."/>
            <person name="Blanchette R.A."/>
            <person name="Henrissat B."/>
            <person name="Martin F."/>
            <person name="Cullen D."/>
            <person name="Hibbett D.S."/>
            <person name="Grigoriev I.V."/>
        </authorList>
    </citation>
    <scope>NUCLEOTIDE SEQUENCE [LARGE SCALE GENOMIC DNA]</scope>
    <source>
        <strain evidence="3">FD-172 SS1</strain>
    </source>
</reference>
<keyword evidence="3" id="KW-1185">Reference proteome</keyword>
<evidence type="ECO:0000313" key="2">
    <source>
        <dbReference type="EMBL" id="KDQ12227.1"/>
    </source>
</evidence>
<feature type="region of interest" description="Disordered" evidence="1">
    <location>
        <begin position="1"/>
        <end position="60"/>
    </location>
</feature>
<feature type="compositionally biased region" description="Basic residues" evidence="1">
    <location>
        <begin position="123"/>
        <end position="133"/>
    </location>
</feature>
<dbReference type="HOGENOM" id="CLU_1906410_0_0_1"/>
<dbReference type="InParanoid" id="A0A067MK26"/>
<accession>A0A067MK26</accession>
<dbReference type="EMBL" id="KL198051">
    <property type="protein sequence ID" value="KDQ12227.1"/>
    <property type="molecule type" value="Genomic_DNA"/>
</dbReference>
<dbReference type="Proteomes" id="UP000027195">
    <property type="component" value="Unassembled WGS sequence"/>
</dbReference>
<dbReference type="AlphaFoldDB" id="A0A067MK26"/>
<evidence type="ECO:0000313" key="3">
    <source>
        <dbReference type="Proteomes" id="UP000027195"/>
    </source>
</evidence>
<feature type="region of interest" description="Disordered" evidence="1">
    <location>
        <begin position="78"/>
        <end position="133"/>
    </location>
</feature>
<organism evidence="2 3">
    <name type="scientific">Botryobasidium botryosum (strain FD-172 SS1)</name>
    <dbReference type="NCBI Taxonomy" id="930990"/>
    <lineage>
        <taxon>Eukaryota</taxon>
        <taxon>Fungi</taxon>
        <taxon>Dikarya</taxon>
        <taxon>Basidiomycota</taxon>
        <taxon>Agaricomycotina</taxon>
        <taxon>Agaricomycetes</taxon>
        <taxon>Cantharellales</taxon>
        <taxon>Botryobasidiaceae</taxon>
        <taxon>Botryobasidium</taxon>
    </lineage>
</organism>
<feature type="compositionally biased region" description="Polar residues" evidence="1">
    <location>
        <begin position="29"/>
        <end position="40"/>
    </location>
</feature>